<dbReference type="GO" id="GO:0016747">
    <property type="term" value="F:acyltransferase activity, transferring groups other than amino-acyl groups"/>
    <property type="evidence" value="ECO:0007669"/>
    <property type="project" value="UniProtKB-ARBA"/>
</dbReference>
<protein>
    <submittedName>
        <fullName evidence="3">HXXXD-type acyl-transferase family protein</fullName>
    </submittedName>
</protein>
<organism evidence="3 4">
    <name type="scientific">Striga asiatica</name>
    <name type="common">Asiatic witchweed</name>
    <name type="synonym">Buchnera asiatica</name>
    <dbReference type="NCBI Taxonomy" id="4170"/>
    <lineage>
        <taxon>Eukaryota</taxon>
        <taxon>Viridiplantae</taxon>
        <taxon>Streptophyta</taxon>
        <taxon>Embryophyta</taxon>
        <taxon>Tracheophyta</taxon>
        <taxon>Spermatophyta</taxon>
        <taxon>Magnoliopsida</taxon>
        <taxon>eudicotyledons</taxon>
        <taxon>Gunneridae</taxon>
        <taxon>Pentapetalae</taxon>
        <taxon>asterids</taxon>
        <taxon>lamiids</taxon>
        <taxon>Lamiales</taxon>
        <taxon>Orobanchaceae</taxon>
        <taxon>Buchnereae</taxon>
        <taxon>Striga</taxon>
    </lineage>
</organism>
<accession>A0A5A7PEU4</accession>
<dbReference type="AlphaFoldDB" id="A0A5A7PEU4"/>
<reference evidence="4" key="1">
    <citation type="journal article" date="2019" name="Curr. Biol.">
        <title>Genome Sequence of Striga asiatica Provides Insight into the Evolution of Plant Parasitism.</title>
        <authorList>
            <person name="Yoshida S."/>
            <person name="Kim S."/>
            <person name="Wafula E.K."/>
            <person name="Tanskanen J."/>
            <person name="Kim Y.M."/>
            <person name="Honaas L."/>
            <person name="Yang Z."/>
            <person name="Spallek T."/>
            <person name="Conn C.E."/>
            <person name="Ichihashi Y."/>
            <person name="Cheong K."/>
            <person name="Cui S."/>
            <person name="Der J.P."/>
            <person name="Gundlach H."/>
            <person name="Jiao Y."/>
            <person name="Hori C."/>
            <person name="Ishida J.K."/>
            <person name="Kasahara H."/>
            <person name="Kiba T."/>
            <person name="Kim M.S."/>
            <person name="Koo N."/>
            <person name="Laohavisit A."/>
            <person name="Lee Y.H."/>
            <person name="Lumba S."/>
            <person name="McCourt P."/>
            <person name="Mortimer J.C."/>
            <person name="Mutuku J.M."/>
            <person name="Nomura T."/>
            <person name="Sasaki-Sekimoto Y."/>
            <person name="Seto Y."/>
            <person name="Wang Y."/>
            <person name="Wakatake T."/>
            <person name="Sakakibara H."/>
            <person name="Demura T."/>
            <person name="Yamaguchi S."/>
            <person name="Yoneyama K."/>
            <person name="Manabe R.I."/>
            <person name="Nelson D.C."/>
            <person name="Schulman A.H."/>
            <person name="Timko M.P."/>
            <person name="dePamphilis C.W."/>
            <person name="Choi D."/>
            <person name="Shirasu K."/>
        </authorList>
    </citation>
    <scope>NUCLEOTIDE SEQUENCE [LARGE SCALE GENOMIC DNA]</scope>
    <source>
        <strain evidence="4">cv. UVA1</strain>
    </source>
</reference>
<name>A0A5A7PEU4_STRAF</name>
<dbReference type="Pfam" id="PF02458">
    <property type="entry name" value="Transferase"/>
    <property type="match status" value="1"/>
</dbReference>
<keyword evidence="1 3" id="KW-0808">Transferase</keyword>
<evidence type="ECO:0000256" key="2">
    <source>
        <dbReference type="ARBA" id="ARBA00023315"/>
    </source>
</evidence>
<comment type="caution">
    <text evidence="3">The sequence shown here is derived from an EMBL/GenBank/DDBJ whole genome shotgun (WGS) entry which is preliminary data.</text>
</comment>
<sequence length="454" mass="50010">MSGENLTVHSRIAVAPSTGDAAPSTGDATEHRLPLTFFDILWLYFHPIQRLLLYPYPCSTDTFLQKISPNLKNSLSKTLDRYLPLAGNLIVPRNSNLPELLYSPGDSVQVTFAESNGDLDFSSLTGNHPRNSDQFHSLVPDLPDPKHELGFDFDKIPVLAVQITLFPQTGISIGITNHHASGDASSIVRFIKTWSSYANLAAGHEIENENLLPRPIYDRSLIKDPLGLTEIFWAQMRADKIGLSASKALPNKLHAQKFAAAQNPAQAHISSFTVITAYVWACLAKSIGPIENDVPEYFVFAVDARGRVDPPLPEGSENGFFEAAKVIGEAIANKVNNKEELFRGADEWLPSYGLLLGKRLFGVVGSPRFDLYDGADFGLGKPEKYEAVSIDWGGSMSLCKWREFEGGLEIGLSLRKEEMDSFGPIFYDGFVIDGEVAFSVRFAVDQSNVNIIEQ</sequence>
<evidence type="ECO:0000313" key="3">
    <source>
        <dbReference type="EMBL" id="GER31261.1"/>
    </source>
</evidence>
<feature type="non-terminal residue" evidence="3">
    <location>
        <position position="454"/>
    </location>
</feature>
<dbReference type="Gene3D" id="3.30.559.10">
    <property type="entry name" value="Chloramphenicol acetyltransferase-like domain"/>
    <property type="match status" value="2"/>
</dbReference>
<proteinExistence type="predicted"/>
<dbReference type="InterPro" id="IPR051504">
    <property type="entry name" value="Plant_metabolite_acyltrans"/>
</dbReference>
<keyword evidence="2" id="KW-0012">Acyltransferase</keyword>
<dbReference type="EMBL" id="BKCP01004439">
    <property type="protein sequence ID" value="GER31261.1"/>
    <property type="molecule type" value="Genomic_DNA"/>
</dbReference>
<dbReference type="PANTHER" id="PTHR31625">
    <property type="match status" value="1"/>
</dbReference>
<dbReference type="Proteomes" id="UP000325081">
    <property type="component" value="Unassembled WGS sequence"/>
</dbReference>
<dbReference type="InterPro" id="IPR023213">
    <property type="entry name" value="CAT-like_dom_sf"/>
</dbReference>
<dbReference type="OrthoDB" id="1862401at2759"/>
<evidence type="ECO:0000256" key="1">
    <source>
        <dbReference type="ARBA" id="ARBA00022679"/>
    </source>
</evidence>
<keyword evidence="4" id="KW-1185">Reference proteome</keyword>
<gene>
    <name evidence="3" type="ORF">STAS_07235</name>
</gene>
<evidence type="ECO:0000313" key="4">
    <source>
        <dbReference type="Proteomes" id="UP000325081"/>
    </source>
</evidence>